<dbReference type="GO" id="GO:0008168">
    <property type="term" value="F:methyltransferase activity"/>
    <property type="evidence" value="ECO:0007669"/>
    <property type="project" value="UniProtKB-KW"/>
</dbReference>
<dbReference type="Proteomes" id="UP000032566">
    <property type="component" value="Unassembled WGS sequence"/>
</dbReference>
<dbReference type="PATRIC" id="fig|80878.5.peg.4075"/>
<sequence length="68" mass="7943">DWGDLCDEDRSENDYAVTRRLRILSCYRLVDAERLAATPRDKRSSLPALWIITEADRSVTTLLRPDEY</sequence>
<name>A0A0D7K4N7_9BURK</name>
<keyword evidence="1" id="KW-0808">Transferase</keyword>
<gene>
    <name evidence="1" type="ORF">RP29_19205</name>
</gene>
<dbReference type="STRING" id="80878.RP29_19205"/>
<keyword evidence="1" id="KW-0489">Methyltransferase</keyword>
<dbReference type="EMBL" id="JXYQ01000085">
    <property type="protein sequence ID" value="KJA08942.1"/>
    <property type="molecule type" value="Genomic_DNA"/>
</dbReference>
<dbReference type="GO" id="GO:0032259">
    <property type="term" value="P:methylation"/>
    <property type="evidence" value="ECO:0007669"/>
    <property type="project" value="UniProtKB-KW"/>
</dbReference>
<comment type="caution">
    <text evidence="1">The sequence shown here is derived from an EMBL/GenBank/DDBJ whole genome shotgun (WGS) entry which is preliminary data.</text>
</comment>
<protein>
    <submittedName>
        <fullName evidence="1">Type I restriction-modification system methyltransferase subunit</fullName>
    </submittedName>
</protein>
<feature type="non-terminal residue" evidence="1">
    <location>
        <position position="1"/>
    </location>
</feature>
<evidence type="ECO:0000313" key="1">
    <source>
        <dbReference type="EMBL" id="KJA08942.1"/>
    </source>
</evidence>
<dbReference type="AlphaFoldDB" id="A0A0D7K4N7"/>
<reference evidence="1 2" key="1">
    <citation type="submission" date="2014-12" db="EMBL/GenBank/DDBJ databases">
        <title>Isolation of bacteria from lake water.</title>
        <authorList>
            <person name="Sheng K.-Y."/>
            <person name="Chin P.-S."/>
            <person name="Chan K.-G."/>
            <person name="Tan G.S."/>
        </authorList>
    </citation>
    <scope>NUCLEOTIDE SEQUENCE [LARGE SCALE GENOMIC DNA]</scope>
    <source>
        <strain evidence="1 2">KY4</strain>
    </source>
</reference>
<accession>A0A0D7K4N7</accession>
<evidence type="ECO:0000313" key="2">
    <source>
        <dbReference type="Proteomes" id="UP000032566"/>
    </source>
</evidence>
<proteinExistence type="predicted"/>
<organism evidence="1 2">
    <name type="scientific">Acidovorax temperans</name>
    <dbReference type="NCBI Taxonomy" id="80878"/>
    <lineage>
        <taxon>Bacteria</taxon>
        <taxon>Pseudomonadati</taxon>
        <taxon>Pseudomonadota</taxon>
        <taxon>Betaproteobacteria</taxon>
        <taxon>Burkholderiales</taxon>
        <taxon>Comamonadaceae</taxon>
        <taxon>Acidovorax</taxon>
    </lineage>
</organism>
<keyword evidence="2" id="KW-1185">Reference proteome</keyword>